<dbReference type="CDD" id="cd06558">
    <property type="entry name" value="crotonase-like"/>
    <property type="match status" value="1"/>
</dbReference>
<comment type="caution">
    <text evidence="2">The sequence shown here is derived from an EMBL/GenBank/DDBJ whole genome shotgun (WGS) entry which is preliminary data.</text>
</comment>
<organism evidence="2 3">
    <name type="scientific">Ignelater luminosus</name>
    <name type="common">Cucubano</name>
    <name type="synonym">Pyrophorus luminosus</name>
    <dbReference type="NCBI Taxonomy" id="2038154"/>
    <lineage>
        <taxon>Eukaryota</taxon>
        <taxon>Metazoa</taxon>
        <taxon>Ecdysozoa</taxon>
        <taxon>Arthropoda</taxon>
        <taxon>Hexapoda</taxon>
        <taxon>Insecta</taxon>
        <taxon>Pterygota</taxon>
        <taxon>Neoptera</taxon>
        <taxon>Endopterygota</taxon>
        <taxon>Coleoptera</taxon>
        <taxon>Polyphaga</taxon>
        <taxon>Elateriformia</taxon>
        <taxon>Elateroidea</taxon>
        <taxon>Elateridae</taxon>
        <taxon>Agrypninae</taxon>
        <taxon>Pyrophorini</taxon>
        <taxon>Ignelater</taxon>
    </lineage>
</organism>
<gene>
    <name evidence="2" type="ORF">ILUMI_25254</name>
</gene>
<feature type="region of interest" description="Disordered" evidence="1">
    <location>
        <begin position="401"/>
        <end position="439"/>
    </location>
</feature>
<feature type="compositionally biased region" description="Basic and acidic residues" evidence="1">
    <location>
        <begin position="416"/>
        <end position="438"/>
    </location>
</feature>
<sequence length="1500" mass="165386">MDASEVTANIADEPSKDKQDGIVITEKENNIQINTSNDIDMPLLENQEETSTIESTDTGTDTHKEPIATESSTLPSSLEIDLQTESSDTIEMDLQKESIDNVKTDSQDKSMIAMPNVEETDLQDESVKEQSNEEVDSQSNIVLSNTEESVEVVNNSDESFELREEGKEDSIENSEDITLEITETTENSENNTVDTSNEIEENACTINEVVQEEIPVKSSSDGYEHFAIDQENAIETENAIAHMISSEDPTTEAEADKMETQVVVENVEVANIPDEANTSNEEITEVQYHVVINEDNNGVSVNGMDQLNKDSLVLDTEPVVDSQTMENVVTISESNETQSTVDTVIALPSQTLTEVTLSDVQMLESHEGVMTVNELDEQSQVVILPSDQVILMEAEESYEQIESVDGSIVESEEEMKESKEDKVPKIEKNEEQTDDKSPVKIPCHVLGRSIDNPLVDPVRNGRVLLKPRLGVKIPYRNLTSQIVSKQEIAEEIMERSRLRQSAAEPPAGGDVFFAKKLTQRLAKKIVPGSKTTSRTTTKTTSASSSSSKKVMAVTEISKEAPKSQASPDVKKPLVPKELQESLRKSSTDALLKTPDTSGKIIDNSDLIALLEGDDIPDWNIGKNDTPLLPNQNKPDKQSADWEREIALKQLRNLPKQSKGTKHSYKQSTILQTSINSKETSTNNKEPTKDPQIEPKESKEIPQKNDIEEIQPRFSSSTPLKTYTRKRKPIDFIKPSSSLAALSPPKKPAISIDEKPSVQSPKKSAVNEEKSVVQSPKKPTPPNEEKSIVQAPKKPSASSEERKKATEEKSSQSTKKPTVTNEKSSSAQKTSSSAVQKSQTAQKVSSSSVQQKTPSVQKQPSTATVQKSSTVQKVATLVDQKSPAVQKSSTDQKSSAQKPPTDQKSPTVQKAKKSEEPSTPKVEPKVETPTPLTEKTQKSLSPNTYISKSSRIVKRKKIWDPDEVTPLPKFKSSKVTESTKNLEKSVNSEKKLNKSNSEKSDTPLAKPKLVSKSTATVLKPNNEKAPTKRAVVKKTIVKKKKPKRLTEVDRLLMDEGAVNLLYAVKNTEEIQNVKNKKKKTIISIDKAQRELMNKTNEIKNDLQINSTKDSPITLRKKDGSTPKSSPVKDVAATVLHRKKSKDSVSGSVHSPPASPGFAYSQHAEASRIIRRHSSSSFSSENSDGEFVTDKTNEKKQKAELQKKKSKVNHEKQGKALTVADKQVLSEEMSRNFNKASTDDPKYSQFETFSVRRLDNLVQIILAPTSPNGQMTLSAQVLKELAELLDILEKDKTCRVAVISSSGSSFCQGIDYKELASDDKTARQYLAEQYATCVRNFLTALTSFSKILVAGVHGNTVGLGVTMLPLFDMVFASDTATFSAPYARLGCAAEGGTLLTLPHIMHNALASELFLASRKLTAGEALRLGLVTRTLWPDKFQEELISALKVVSSQSLQSMQAIKKQLRHQLLENVEASLKSETSLLIQHWTSNECQSNFSSYSLEIK</sequence>
<reference evidence="2" key="1">
    <citation type="submission" date="2019-08" db="EMBL/GenBank/DDBJ databases">
        <title>The genome of the North American firefly Photinus pyralis.</title>
        <authorList>
            <consortium name="Photinus pyralis genome working group"/>
            <person name="Fallon T.R."/>
            <person name="Sander Lower S.E."/>
            <person name="Weng J.-K."/>
        </authorList>
    </citation>
    <scope>NUCLEOTIDE SEQUENCE</scope>
    <source>
        <strain evidence="2">TRF0915ILg1</strain>
        <tissue evidence="2">Whole body</tissue>
    </source>
</reference>
<evidence type="ECO:0000313" key="3">
    <source>
        <dbReference type="Proteomes" id="UP000801492"/>
    </source>
</evidence>
<keyword evidence="3" id="KW-1185">Reference proteome</keyword>
<evidence type="ECO:0000256" key="1">
    <source>
        <dbReference type="SAM" id="MobiDB-lite"/>
    </source>
</evidence>
<dbReference type="PANTHER" id="PTHR43684:SF13">
    <property type="entry name" value="CHROMODOMAIN Y-LIKE PROTEIN"/>
    <property type="match status" value="1"/>
</dbReference>
<proteinExistence type="predicted"/>
<feature type="region of interest" description="Disordered" evidence="1">
    <location>
        <begin position="1"/>
        <end position="80"/>
    </location>
</feature>
<feature type="region of interest" description="Disordered" evidence="1">
    <location>
        <begin position="117"/>
        <end position="138"/>
    </location>
</feature>
<feature type="compositionally biased region" description="Polar residues" evidence="1">
    <location>
        <begin position="882"/>
        <end position="907"/>
    </location>
</feature>
<dbReference type="SUPFAM" id="SSF52096">
    <property type="entry name" value="ClpP/crotonase"/>
    <property type="match status" value="1"/>
</dbReference>
<feature type="compositionally biased region" description="Polar residues" evidence="1">
    <location>
        <begin position="665"/>
        <end position="684"/>
    </location>
</feature>
<evidence type="ECO:0000313" key="2">
    <source>
        <dbReference type="EMBL" id="KAF2880925.1"/>
    </source>
</evidence>
<feature type="compositionally biased region" description="Polar residues" evidence="1">
    <location>
        <begin position="49"/>
        <end position="59"/>
    </location>
</feature>
<dbReference type="OrthoDB" id="6357915at2759"/>
<accession>A0A8K0C508</accession>
<dbReference type="InterPro" id="IPR051053">
    <property type="entry name" value="ECH/Chromodomain_protein"/>
</dbReference>
<feature type="compositionally biased region" description="Polar residues" evidence="1">
    <location>
        <begin position="929"/>
        <end position="944"/>
    </location>
</feature>
<feature type="compositionally biased region" description="Basic and acidic residues" evidence="1">
    <location>
        <begin position="685"/>
        <end position="710"/>
    </location>
</feature>
<dbReference type="Pfam" id="PF00378">
    <property type="entry name" value="ECH_1"/>
    <property type="match status" value="1"/>
</dbReference>
<feature type="compositionally biased region" description="Low complexity" evidence="1">
    <location>
        <begin position="529"/>
        <end position="549"/>
    </location>
</feature>
<feature type="region of interest" description="Disordered" evidence="1">
    <location>
        <begin position="650"/>
        <end position="1007"/>
    </location>
</feature>
<feature type="compositionally biased region" description="Basic and acidic residues" evidence="1">
    <location>
        <begin position="160"/>
        <end position="170"/>
    </location>
</feature>
<feature type="compositionally biased region" description="Basic and acidic residues" evidence="1">
    <location>
        <begin position="798"/>
        <end position="809"/>
    </location>
</feature>
<feature type="compositionally biased region" description="Low complexity" evidence="1">
    <location>
        <begin position="733"/>
        <end position="743"/>
    </location>
</feature>
<feature type="compositionally biased region" description="Basic and acidic residues" evidence="1">
    <location>
        <begin position="13"/>
        <end position="29"/>
    </location>
</feature>
<feature type="region of interest" description="Disordered" evidence="1">
    <location>
        <begin position="151"/>
        <end position="172"/>
    </location>
</feature>
<protein>
    <submittedName>
        <fullName evidence="2">Uncharacterized protein</fullName>
    </submittedName>
</protein>
<name>A0A8K0C508_IGNLU</name>
<feature type="compositionally biased region" description="Basic and acidic residues" evidence="1">
    <location>
        <begin position="979"/>
        <end position="1000"/>
    </location>
</feature>
<dbReference type="PANTHER" id="PTHR43684">
    <property type="match status" value="1"/>
</dbReference>
<dbReference type="InterPro" id="IPR001753">
    <property type="entry name" value="Enoyl-CoA_hydra/iso"/>
</dbReference>
<dbReference type="EMBL" id="VTPC01090885">
    <property type="protein sequence ID" value="KAF2880925.1"/>
    <property type="molecule type" value="Genomic_DNA"/>
</dbReference>
<feature type="compositionally biased region" description="Polar residues" evidence="1">
    <location>
        <begin position="810"/>
        <end position="821"/>
    </location>
</feature>
<feature type="region of interest" description="Disordered" evidence="1">
    <location>
        <begin position="1095"/>
        <end position="1212"/>
    </location>
</feature>
<feature type="compositionally biased region" description="Basic and acidic residues" evidence="1">
    <location>
        <begin position="911"/>
        <end position="925"/>
    </location>
</feature>
<dbReference type="InterPro" id="IPR029045">
    <property type="entry name" value="ClpP/crotonase-like_dom_sf"/>
</dbReference>
<dbReference type="Gene3D" id="3.90.226.10">
    <property type="entry name" value="2-enoyl-CoA Hydratase, Chain A, domain 1"/>
    <property type="match status" value="1"/>
</dbReference>
<feature type="compositionally biased region" description="Low complexity" evidence="1">
    <location>
        <begin position="822"/>
        <end position="860"/>
    </location>
</feature>
<dbReference type="Proteomes" id="UP000801492">
    <property type="component" value="Unassembled WGS sequence"/>
</dbReference>
<feature type="compositionally biased region" description="Basic and acidic residues" evidence="1">
    <location>
        <begin position="1186"/>
        <end position="1212"/>
    </location>
</feature>
<feature type="region of interest" description="Disordered" evidence="1">
    <location>
        <begin position="524"/>
        <end position="574"/>
    </location>
</feature>
<feature type="compositionally biased region" description="Polar residues" evidence="1">
    <location>
        <begin position="861"/>
        <end position="872"/>
    </location>
</feature>